<dbReference type="PhylomeDB" id="Q7NP00"/>
<sequence length="138" mass="15385">MEAPLQTTEPIDRQPDSITLPTLIESYVDTFNRHDLTALGKLFHPQATLVAPINVQVKGREAIVDYVAFKAKGMSIEVENIAVEADTVILGGRVRCPAFRVRAHWHFRIIQGSIARLHLRLVASMQELLPLKDAGYGE</sequence>
<evidence type="ECO:0000313" key="2">
    <source>
        <dbReference type="EMBL" id="BAC88199.1"/>
    </source>
</evidence>
<reference evidence="2 3" key="1">
    <citation type="journal article" date="2003" name="DNA Res.">
        <title>Complete genome structure of Gloeobacter violaceus PCC 7421, a cyanobacterium that lacks thylakoids.</title>
        <authorList>
            <person name="Nakamura Y."/>
            <person name="Kaneko T."/>
            <person name="Sato S."/>
            <person name="Mimuro M."/>
            <person name="Miyashita H."/>
            <person name="Tsuchiya T."/>
            <person name="Sasamoto S."/>
            <person name="Watanabe A."/>
            <person name="Kawashima K."/>
            <person name="Kishida Y."/>
            <person name="Kiyokawa C."/>
            <person name="Kohara M."/>
            <person name="Matsumoto M."/>
            <person name="Matsuno A."/>
            <person name="Nakazaki N."/>
            <person name="Shimpo S."/>
            <person name="Takeuchi C."/>
            <person name="Yamada M."/>
            <person name="Tabata S."/>
        </authorList>
    </citation>
    <scope>NUCLEOTIDE SEQUENCE [LARGE SCALE GENOMIC DNA]</scope>
    <source>
        <strain evidence="3">ATCC 29082 / PCC 7421</strain>
    </source>
</reference>
<dbReference type="InterPro" id="IPR037401">
    <property type="entry name" value="SnoaL-like"/>
</dbReference>
<dbReference type="EnsemblBacteria" id="BAC88199">
    <property type="protein sequence ID" value="BAC88199"/>
    <property type="gene ID" value="BAC88199"/>
</dbReference>
<dbReference type="Gene3D" id="3.10.450.50">
    <property type="match status" value="1"/>
</dbReference>
<accession>Q7NP00</accession>
<dbReference type="KEGG" id="gvi:gll0258"/>
<evidence type="ECO:0000313" key="3">
    <source>
        <dbReference type="Proteomes" id="UP000000557"/>
    </source>
</evidence>
<dbReference type="Pfam" id="PF12680">
    <property type="entry name" value="SnoaL_2"/>
    <property type="match status" value="1"/>
</dbReference>
<dbReference type="HOGENOM" id="CLU_1967417_0_0_3"/>
<dbReference type="Proteomes" id="UP000000557">
    <property type="component" value="Chromosome"/>
</dbReference>
<protein>
    <submittedName>
        <fullName evidence="2">Gll0258 protein</fullName>
    </submittedName>
</protein>
<gene>
    <name evidence="2" type="ordered locus">gll0258</name>
</gene>
<keyword evidence="3" id="KW-1185">Reference proteome</keyword>
<dbReference type="SUPFAM" id="SSF54427">
    <property type="entry name" value="NTF2-like"/>
    <property type="match status" value="1"/>
</dbReference>
<proteinExistence type="predicted"/>
<dbReference type="AlphaFoldDB" id="Q7NP00"/>
<organism evidence="2 3">
    <name type="scientific">Gloeobacter violaceus (strain ATCC 29082 / PCC 7421)</name>
    <dbReference type="NCBI Taxonomy" id="251221"/>
    <lineage>
        <taxon>Bacteria</taxon>
        <taxon>Bacillati</taxon>
        <taxon>Cyanobacteriota</taxon>
        <taxon>Cyanophyceae</taxon>
        <taxon>Gloeobacterales</taxon>
        <taxon>Gloeobacteraceae</taxon>
        <taxon>Gloeobacter</taxon>
    </lineage>
</organism>
<dbReference type="EMBL" id="BA000045">
    <property type="protein sequence ID" value="BAC88199.1"/>
    <property type="molecule type" value="Genomic_DNA"/>
</dbReference>
<dbReference type="OrthoDB" id="9182871at2"/>
<feature type="domain" description="SnoaL-like" evidence="1">
    <location>
        <begin position="24"/>
        <end position="116"/>
    </location>
</feature>
<dbReference type="eggNOG" id="COG3631">
    <property type="taxonomic scope" value="Bacteria"/>
</dbReference>
<evidence type="ECO:0000259" key="1">
    <source>
        <dbReference type="Pfam" id="PF12680"/>
    </source>
</evidence>
<dbReference type="InParanoid" id="Q7NP00"/>
<name>Q7NP00_GLOVI</name>
<reference evidence="2 3" key="2">
    <citation type="journal article" date="2003" name="DNA Res.">
        <title>Complete genome structure of Gloeobacter violaceus PCC 7421, a cyanobacterium that lacks thylakoids (supplement).</title>
        <authorList>
            <person name="Nakamura Y."/>
            <person name="Kaneko T."/>
            <person name="Sato S."/>
            <person name="Mimuro M."/>
            <person name="Miyashita H."/>
            <person name="Tsuchiya T."/>
            <person name="Sasamoto S."/>
            <person name="Watanabe A."/>
            <person name="Kawashima K."/>
            <person name="Kishida Y."/>
            <person name="Kiyokawa C."/>
            <person name="Kohara M."/>
            <person name="Matsumoto M."/>
            <person name="Matsuno A."/>
            <person name="Nakazaki N."/>
            <person name="Shimpo S."/>
            <person name="Takeuchi C."/>
            <person name="Yamada M."/>
            <person name="Tabata S."/>
        </authorList>
    </citation>
    <scope>NUCLEOTIDE SEQUENCE [LARGE SCALE GENOMIC DNA]</scope>
    <source>
        <strain evidence="3">ATCC 29082 / PCC 7421</strain>
    </source>
</reference>
<dbReference type="InterPro" id="IPR032710">
    <property type="entry name" value="NTF2-like_dom_sf"/>
</dbReference>